<dbReference type="CDD" id="cd00616">
    <property type="entry name" value="AHBA_syn"/>
    <property type="match status" value="1"/>
</dbReference>
<dbReference type="EMBL" id="CP042909">
    <property type="protein sequence ID" value="QJA06276.1"/>
    <property type="molecule type" value="Genomic_DNA"/>
</dbReference>
<dbReference type="PANTHER" id="PTHR30244">
    <property type="entry name" value="TRANSAMINASE"/>
    <property type="match status" value="1"/>
</dbReference>
<evidence type="ECO:0000256" key="1">
    <source>
        <dbReference type="ARBA" id="ARBA00022898"/>
    </source>
</evidence>
<reference evidence="6 7" key="1">
    <citation type="submission" date="2019-08" db="EMBL/GenBank/DDBJ databases">
        <title>Complete genome sequence of Thermosulfurimonas marina SU872T, an anaerobic thermophilic chemolithoautotrophic bacterium isolated from a shallow marine hydrothermal vent.</title>
        <authorList>
            <person name="Allioux M."/>
            <person name="Jebbar M."/>
            <person name="Slobodkina G."/>
            <person name="Slobodkin A."/>
            <person name="Moalic Y."/>
            <person name="Frolova A."/>
            <person name="Shao Z."/>
            <person name="Alain K."/>
        </authorList>
    </citation>
    <scope>NUCLEOTIDE SEQUENCE [LARGE SCALE GENOMIC DNA]</scope>
    <source>
        <strain evidence="6 7">SU872</strain>
    </source>
</reference>
<organism evidence="6 7">
    <name type="scientific">Thermosulfurimonas marina</name>
    <dbReference type="NCBI Taxonomy" id="2047767"/>
    <lineage>
        <taxon>Bacteria</taxon>
        <taxon>Pseudomonadati</taxon>
        <taxon>Thermodesulfobacteriota</taxon>
        <taxon>Thermodesulfobacteria</taxon>
        <taxon>Thermodesulfobacteriales</taxon>
        <taxon>Thermodesulfobacteriaceae</taxon>
        <taxon>Thermosulfurimonas</taxon>
    </lineage>
</organism>
<accession>A0A6H1WT26</accession>
<keyword evidence="7" id="KW-1185">Reference proteome</keyword>
<dbReference type="Pfam" id="PF01041">
    <property type="entry name" value="DegT_DnrJ_EryC1"/>
    <property type="match status" value="1"/>
</dbReference>
<name>A0A6H1WT26_9BACT</name>
<gene>
    <name evidence="6" type="ORF">FVE67_05415</name>
</gene>
<evidence type="ECO:0000256" key="5">
    <source>
        <dbReference type="RuleBase" id="RU004508"/>
    </source>
</evidence>
<dbReference type="SUPFAM" id="SSF53383">
    <property type="entry name" value="PLP-dependent transferases"/>
    <property type="match status" value="1"/>
</dbReference>
<sequence>MPVPLLDLKRDWPEIREEVEAGWRRVTETMRLLNGENLLAFEEEVARFFGARFAFGVGSGTAALWLALLACGVGPGDEVLIQANGFVADVEAVLWAGARPVLVESEEEFFGPDPEAVERALGPRTKALIVVHMYGHPARIKELSEICARHGLILIEDASHAHGAEYQGRKVGTFGKVGCFSCGPVKNLNALGDAGFVLTDDEEVAYRLRYLRVHGQVRKNDHQFYGFNSRLDEIQAVVLRARLKRLSAKNERRREIAELYRRELSGISDLKLPPKDGPERLSVYHRFVVFTPRRDELQAFLKERGIGTGVYYPIPLHLQPAWRAAGFPDFPEGTFPVAERLCREGLALPMFAEMTEGEIQEVIEAVKAFFR</sequence>
<keyword evidence="6" id="KW-0032">Aminotransferase</keyword>
<evidence type="ECO:0000256" key="2">
    <source>
        <dbReference type="ARBA" id="ARBA00037999"/>
    </source>
</evidence>
<evidence type="ECO:0000256" key="3">
    <source>
        <dbReference type="PIRSR" id="PIRSR000390-1"/>
    </source>
</evidence>
<dbReference type="Gene3D" id="3.40.640.10">
    <property type="entry name" value="Type I PLP-dependent aspartate aminotransferase-like (Major domain)"/>
    <property type="match status" value="1"/>
</dbReference>
<evidence type="ECO:0000256" key="4">
    <source>
        <dbReference type="PIRSR" id="PIRSR000390-2"/>
    </source>
</evidence>
<keyword evidence="1 4" id="KW-0663">Pyridoxal phosphate</keyword>
<comment type="similarity">
    <text evidence="2 5">Belongs to the DegT/DnrJ/EryC1 family.</text>
</comment>
<dbReference type="Gene3D" id="3.90.1150.10">
    <property type="entry name" value="Aspartate Aminotransferase, domain 1"/>
    <property type="match status" value="1"/>
</dbReference>
<dbReference type="InterPro" id="IPR015422">
    <property type="entry name" value="PyrdxlP-dep_Trfase_small"/>
</dbReference>
<dbReference type="InterPro" id="IPR015421">
    <property type="entry name" value="PyrdxlP-dep_Trfase_major"/>
</dbReference>
<dbReference type="GO" id="GO:0030170">
    <property type="term" value="F:pyridoxal phosphate binding"/>
    <property type="evidence" value="ECO:0007669"/>
    <property type="project" value="TreeGrafter"/>
</dbReference>
<dbReference type="GO" id="GO:0000271">
    <property type="term" value="P:polysaccharide biosynthetic process"/>
    <property type="evidence" value="ECO:0007669"/>
    <property type="project" value="TreeGrafter"/>
</dbReference>
<dbReference type="InterPro" id="IPR000653">
    <property type="entry name" value="DegT/StrS_aminotransferase"/>
</dbReference>
<dbReference type="InterPro" id="IPR015424">
    <property type="entry name" value="PyrdxlP-dep_Trfase"/>
</dbReference>
<dbReference type="PIRSF" id="PIRSF000390">
    <property type="entry name" value="PLP_StrS"/>
    <property type="match status" value="1"/>
</dbReference>
<dbReference type="KEGG" id="tmai:FVE67_05415"/>
<feature type="active site" description="Proton acceptor" evidence="3">
    <location>
        <position position="186"/>
    </location>
</feature>
<dbReference type="PANTHER" id="PTHR30244:SF36">
    <property type="entry name" value="3-OXO-GLUCOSE-6-PHOSPHATE:GLUTAMATE AMINOTRANSFERASE"/>
    <property type="match status" value="1"/>
</dbReference>
<protein>
    <submittedName>
        <fullName evidence="6">DegT/DnrJ/EryC1/StrS family aminotransferase</fullName>
    </submittedName>
</protein>
<dbReference type="AlphaFoldDB" id="A0A6H1WT26"/>
<dbReference type="RefSeq" id="WP_168719624.1">
    <property type="nucleotide sequence ID" value="NZ_CP042909.1"/>
</dbReference>
<dbReference type="Proteomes" id="UP000501253">
    <property type="component" value="Chromosome"/>
</dbReference>
<evidence type="ECO:0000313" key="7">
    <source>
        <dbReference type="Proteomes" id="UP000501253"/>
    </source>
</evidence>
<proteinExistence type="inferred from homology"/>
<evidence type="ECO:0000313" key="6">
    <source>
        <dbReference type="EMBL" id="QJA06276.1"/>
    </source>
</evidence>
<keyword evidence="6" id="KW-0808">Transferase</keyword>
<feature type="modified residue" description="N6-(pyridoxal phosphate)lysine" evidence="4">
    <location>
        <position position="186"/>
    </location>
</feature>
<dbReference type="GO" id="GO:0008483">
    <property type="term" value="F:transaminase activity"/>
    <property type="evidence" value="ECO:0007669"/>
    <property type="project" value="UniProtKB-KW"/>
</dbReference>